<reference evidence="3 4" key="1">
    <citation type="journal article" date="2017" name="G3 (Bethesda)">
        <title>The Physical Genome Mapping of Anopheles albimanus Corrected Scaffold Misassemblies and Identified Interarm Rearrangements in Genus Anopheles.</title>
        <authorList>
            <person name="Artemov G.N."/>
            <person name="Peery A.N."/>
            <person name="Jiang X."/>
            <person name="Tu Z."/>
            <person name="Stegniy V.N."/>
            <person name="Sharakhova M.V."/>
            <person name="Sharakhov I.V."/>
        </authorList>
    </citation>
    <scope>NUCLEOTIDE SEQUENCE [LARGE SCALE GENOMIC DNA]</scope>
    <source>
        <strain evidence="3 4">ALBI9_A</strain>
    </source>
</reference>
<feature type="transmembrane region" description="Helical" evidence="2">
    <location>
        <begin position="622"/>
        <end position="645"/>
    </location>
</feature>
<sequence>NKSSTISSLDVRFSLGLGRGTICVGRFERRYVLAEPAEHNLPVAVQHDAQDGDGKQHAGQNLVIVLQPVVVLLDTDQGAKETAEAKVRYHRQCLGESGHLTGQQIAEVQHQRDPVQYGEQDETEHQRQEGGHQDLARTEGLDDAPGVDEHRNRQQIAGEQNRTDEGMEQVGGSLRTSRHLTIRIVAIVAIRDAQHMGLIDRINHTPHRSETDRHQEGQPAALEVLADGRYREELLGRRPELPPLFGRRQIHLQRAEQNDGGRRVEDHEQHVRLLVVIVEEDDPTDGTPHQLTAKVGHTSRGIAGRHYDGCVEQPTLVALVPFTVLIKSGRQLNAALSVGMAHLILLVRVRTDDRRRYDHRLLVVRYAIVIVILIVTVRDAIVIIITVLIVRDTIVVVVRILIIRDAVPVEIVLATLALIVHIQYPVIVIIHILRVRYAIVIIVIILRVRDAIVVIVRILIIRYTVTIQIVRHRFALQRIRYTIVIIIQIFGIRNTIVVIIVVLRIRDAIVIIVLILGIWNAVTVQIVRVGAILPIRYPIIIVITVLVIRNAIVIIIVVLRIRYTVIVIVRVLIVRYTVAIQIVELRLALLRIRDTIVIIVDILLRIRYAIVVIVQIGRIRYAIIVIVLIFRIRYPIIIIVVIQLIRDAITIEIIGQGFPFQCIRNAIIVIVRILRIRNPIIIIILILRIRYPIIVIVIVQLVRDAITVEIVGPCLALERIRYTIVIIIHILIV</sequence>
<feature type="transmembrane region" description="Helical" evidence="2">
    <location>
        <begin position="565"/>
        <end position="583"/>
    </location>
</feature>
<keyword evidence="2" id="KW-0812">Transmembrane</keyword>
<dbReference type="Proteomes" id="UP000069272">
    <property type="component" value="Chromosome 3R"/>
</dbReference>
<dbReference type="AlphaFoldDB" id="A0A182FZH5"/>
<evidence type="ECO:0000256" key="2">
    <source>
        <dbReference type="SAM" id="Phobius"/>
    </source>
</evidence>
<evidence type="ECO:0000313" key="3">
    <source>
        <dbReference type="EnsemblMetazoa" id="AALB014990-PA"/>
    </source>
</evidence>
<keyword evidence="2" id="KW-0472">Membrane</keyword>
<feature type="transmembrane region" description="Helical" evidence="2">
    <location>
        <begin position="508"/>
        <end position="527"/>
    </location>
</feature>
<feature type="compositionally biased region" description="Basic and acidic residues" evidence="1">
    <location>
        <begin position="123"/>
        <end position="140"/>
    </location>
</feature>
<feature type="transmembrane region" description="Helical" evidence="2">
    <location>
        <begin position="680"/>
        <end position="702"/>
    </location>
</feature>
<name>A0A182FZH5_ANOAL</name>
<feature type="transmembrane region" description="Helical" evidence="2">
    <location>
        <begin position="539"/>
        <end position="559"/>
    </location>
</feature>
<feature type="transmembrane region" description="Helical" evidence="2">
    <location>
        <begin position="332"/>
        <end position="349"/>
    </location>
</feature>
<feature type="transmembrane region" description="Helical" evidence="2">
    <location>
        <begin position="595"/>
        <end position="616"/>
    </location>
</feature>
<keyword evidence="2" id="KW-1133">Transmembrane helix</keyword>
<feature type="transmembrane region" description="Helical" evidence="2">
    <location>
        <begin position="481"/>
        <end position="502"/>
    </location>
</feature>
<feature type="transmembrane region" description="Helical" evidence="2">
    <location>
        <begin position="439"/>
        <end position="460"/>
    </location>
</feature>
<evidence type="ECO:0000313" key="4">
    <source>
        <dbReference type="Proteomes" id="UP000069272"/>
    </source>
</evidence>
<proteinExistence type="predicted"/>
<accession>A0A182FZH5</accession>
<dbReference type="EnsemblMetazoa" id="AALB014990-RA">
    <property type="protein sequence ID" value="AALB014990-PA"/>
    <property type="gene ID" value="AALB014990"/>
</dbReference>
<evidence type="ECO:0000256" key="1">
    <source>
        <dbReference type="SAM" id="MobiDB-lite"/>
    </source>
</evidence>
<feature type="region of interest" description="Disordered" evidence="1">
    <location>
        <begin position="111"/>
        <end position="172"/>
    </location>
</feature>
<keyword evidence="4" id="KW-1185">Reference proteome</keyword>
<feature type="transmembrane region" description="Helical" evidence="2">
    <location>
        <begin position="657"/>
        <end position="674"/>
    </location>
</feature>
<organism evidence="3 4">
    <name type="scientific">Anopheles albimanus</name>
    <name type="common">New world malaria mosquito</name>
    <dbReference type="NCBI Taxonomy" id="7167"/>
    <lineage>
        <taxon>Eukaryota</taxon>
        <taxon>Metazoa</taxon>
        <taxon>Ecdysozoa</taxon>
        <taxon>Arthropoda</taxon>
        <taxon>Hexapoda</taxon>
        <taxon>Insecta</taxon>
        <taxon>Pterygota</taxon>
        <taxon>Neoptera</taxon>
        <taxon>Endopterygota</taxon>
        <taxon>Diptera</taxon>
        <taxon>Nematocera</taxon>
        <taxon>Culicoidea</taxon>
        <taxon>Culicidae</taxon>
        <taxon>Anophelinae</taxon>
        <taxon>Anopheles</taxon>
    </lineage>
</organism>
<feature type="transmembrane region" description="Helical" evidence="2">
    <location>
        <begin position="411"/>
        <end position="433"/>
    </location>
</feature>
<dbReference type="VEuPathDB" id="VectorBase:AALB014990"/>
<reference evidence="3" key="2">
    <citation type="submission" date="2022-08" db="UniProtKB">
        <authorList>
            <consortium name="EnsemblMetazoa"/>
        </authorList>
    </citation>
    <scope>IDENTIFICATION</scope>
    <source>
        <strain evidence="3">STECLA/ALBI9_A</strain>
    </source>
</reference>
<protein>
    <submittedName>
        <fullName evidence="3">Uncharacterized protein</fullName>
    </submittedName>
</protein>